<dbReference type="PANTHER" id="PTHR43080:SF2">
    <property type="entry name" value="CBS DOMAIN-CONTAINING PROTEIN"/>
    <property type="match status" value="1"/>
</dbReference>
<dbReference type="InterPro" id="IPR044725">
    <property type="entry name" value="CBSX3_CBS_dom"/>
</dbReference>
<proteinExistence type="predicted"/>
<keyword evidence="1 2" id="KW-0129">CBS domain</keyword>
<dbReference type="STRING" id="1475481.GCA_000953855_02632"/>
<dbReference type="InterPro" id="IPR051257">
    <property type="entry name" value="Diverse_CBS-Domain"/>
</dbReference>
<dbReference type="OrthoDB" id="9807125at2"/>
<evidence type="ECO:0000256" key="2">
    <source>
        <dbReference type="PROSITE-ProRule" id="PRU00703"/>
    </source>
</evidence>
<name>A0A0K8QRI7_9GAMM</name>
<evidence type="ECO:0000313" key="4">
    <source>
        <dbReference type="EMBL" id="GAP67266.1"/>
    </source>
</evidence>
<dbReference type="SUPFAM" id="SSF54631">
    <property type="entry name" value="CBS-domain pair"/>
    <property type="match status" value="1"/>
</dbReference>
<keyword evidence="5" id="KW-1185">Reference proteome</keyword>
<dbReference type="EMBL" id="DF970252">
    <property type="protein sequence ID" value="GAP67266.1"/>
    <property type="molecule type" value="Genomic_DNA"/>
</dbReference>
<dbReference type="Pfam" id="PF00571">
    <property type="entry name" value="CBS"/>
    <property type="match status" value="2"/>
</dbReference>
<gene>
    <name evidence="4" type="ORF">MBSD_n2584</name>
</gene>
<evidence type="ECO:0000259" key="3">
    <source>
        <dbReference type="PROSITE" id="PS51371"/>
    </source>
</evidence>
<dbReference type="RefSeq" id="WP_062537816.1">
    <property type="nucleotide sequence ID" value="NZ_DF970252.1"/>
</dbReference>
<reference evidence="4" key="1">
    <citation type="submission" date="2015-08" db="EMBL/GenBank/DDBJ databases">
        <title>Complete DNA Sequence of Pseudomonas syringae pv. actinidiae, the Causal Agent of Kiwifruit Canker Disease.</title>
        <authorList>
            <person name="Rikkerink E.H.A."/>
            <person name="Fineran P.C."/>
        </authorList>
    </citation>
    <scope>NUCLEOTIDE SEQUENCE</scope>
    <source>
        <strain evidence="4">SkMP5</strain>
    </source>
</reference>
<accession>A0A0K8QRI7</accession>
<dbReference type="AlphaFoldDB" id="A0A0K8QRI7"/>
<dbReference type="InterPro" id="IPR000644">
    <property type="entry name" value="CBS_dom"/>
</dbReference>
<dbReference type="CDD" id="cd04623">
    <property type="entry name" value="CBS_pair_bac_euk"/>
    <property type="match status" value="1"/>
</dbReference>
<organism evidence="4">
    <name type="scientific">Mizugakiibacter sediminis</name>
    <dbReference type="NCBI Taxonomy" id="1475481"/>
    <lineage>
        <taxon>Bacteria</taxon>
        <taxon>Pseudomonadati</taxon>
        <taxon>Pseudomonadota</taxon>
        <taxon>Gammaproteobacteria</taxon>
        <taxon>Lysobacterales</taxon>
        <taxon>Rhodanobacteraceae</taxon>
        <taxon>Mizugakiibacter</taxon>
    </lineage>
</organism>
<protein>
    <submittedName>
        <fullName evidence="4">Signal transduction protein with CBS domains</fullName>
    </submittedName>
</protein>
<dbReference type="PANTHER" id="PTHR43080">
    <property type="entry name" value="CBS DOMAIN-CONTAINING PROTEIN CBSX3, MITOCHONDRIAL"/>
    <property type="match status" value="1"/>
</dbReference>
<evidence type="ECO:0000313" key="5">
    <source>
        <dbReference type="Proteomes" id="UP000253740"/>
    </source>
</evidence>
<sequence>MRQVKHLLEAKGRQVFAIEPDRPVLDALKAMAEHRIGALLVMRGGDLVGVISERDYARKVVLFGRASADTPVAEIMSAPVVTVGPDSTVEECMRLCTDRRMRHLPVVERGKVIGVVSIGDLVKAVIDEQAEQIEHLQRYIAS</sequence>
<dbReference type="InterPro" id="IPR046342">
    <property type="entry name" value="CBS_dom_sf"/>
</dbReference>
<dbReference type="Proteomes" id="UP000253740">
    <property type="component" value="Unassembled WGS sequence"/>
</dbReference>
<dbReference type="Gene3D" id="3.10.580.10">
    <property type="entry name" value="CBS-domain"/>
    <property type="match status" value="1"/>
</dbReference>
<dbReference type="PROSITE" id="PS51371">
    <property type="entry name" value="CBS"/>
    <property type="match status" value="2"/>
</dbReference>
<dbReference type="SMART" id="SM00116">
    <property type="entry name" value="CBS"/>
    <property type="match status" value="2"/>
</dbReference>
<feature type="domain" description="CBS" evidence="3">
    <location>
        <begin position="11"/>
        <end position="67"/>
    </location>
</feature>
<feature type="domain" description="CBS" evidence="3">
    <location>
        <begin position="76"/>
        <end position="131"/>
    </location>
</feature>
<evidence type="ECO:0000256" key="1">
    <source>
        <dbReference type="ARBA" id="ARBA00023122"/>
    </source>
</evidence>